<dbReference type="PANTHER" id="PTHR38593:SF1">
    <property type="entry name" value="BLR2558 PROTEIN"/>
    <property type="match status" value="1"/>
</dbReference>
<evidence type="ECO:0000259" key="1">
    <source>
        <dbReference type="Pfam" id="PF13628"/>
    </source>
</evidence>
<sequence length="198" mass="20704">MTAVRTTPAWGGSSSPAGLLLVLAGTLAAGCAPLQPPVQPAVVVAPPALAPLTAQERELLAQLAASSLYDIEVSRLAAARATSPRVRSYAQALAAHRVQSWQQLGTLMRARGMAVPTRLEGAAATKLQRLAAVPPSADFDAAYVRVVGIEDHAETVALLERARLATRDPLLAAWIDRSLPVLRGDMQAARQLLAQPAG</sequence>
<dbReference type="AlphaFoldDB" id="A0A7X6I655"/>
<dbReference type="RefSeq" id="WP_168107092.1">
    <property type="nucleotide sequence ID" value="NZ_VTOX01000002.1"/>
</dbReference>
<keyword evidence="3" id="KW-1185">Reference proteome</keyword>
<evidence type="ECO:0000313" key="3">
    <source>
        <dbReference type="Proteomes" id="UP000521868"/>
    </source>
</evidence>
<evidence type="ECO:0000313" key="2">
    <source>
        <dbReference type="EMBL" id="NKE66023.1"/>
    </source>
</evidence>
<dbReference type="Gene3D" id="1.20.1260.10">
    <property type="match status" value="1"/>
</dbReference>
<dbReference type="PROSITE" id="PS51257">
    <property type="entry name" value="PROKAR_LIPOPROTEIN"/>
    <property type="match status" value="1"/>
</dbReference>
<comment type="caution">
    <text evidence="2">The sequence shown here is derived from an EMBL/GenBank/DDBJ whole genome shotgun (WGS) entry which is preliminary data.</text>
</comment>
<feature type="domain" description="DUF4142" evidence="1">
    <location>
        <begin position="55"/>
        <end position="192"/>
    </location>
</feature>
<dbReference type="PANTHER" id="PTHR38593">
    <property type="entry name" value="BLR2558 PROTEIN"/>
    <property type="match status" value="1"/>
</dbReference>
<gene>
    <name evidence="2" type="ORF">RAMLITH_09340</name>
</gene>
<dbReference type="Proteomes" id="UP000521868">
    <property type="component" value="Unassembled WGS sequence"/>
</dbReference>
<organism evidence="2 3">
    <name type="scientific">Ramlibacter lithotrophicus</name>
    <dbReference type="NCBI Taxonomy" id="2606681"/>
    <lineage>
        <taxon>Bacteria</taxon>
        <taxon>Pseudomonadati</taxon>
        <taxon>Pseudomonadota</taxon>
        <taxon>Betaproteobacteria</taxon>
        <taxon>Burkholderiales</taxon>
        <taxon>Comamonadaceae</taxon>
        <taxon>Ramlibacter</taxon>
    </lineage>
</organism>
<proteinExistence type="predicted"/>
<dbReference type="EMBL" id="VTOX01000002">
    <property type="protein sequence ID" value="NKE66023.1"/>
    <property type="molecule type" value="Genomic_DNA"/>
</dbReference>
<accession>A0A7X6I655</accession>
<dbReference type="InterPro" id="IPR012347">
    <property type="entry name" value="Ferritin-like"/>
</dbReference>
<protein>
    <submittedName>
        <fullName evidence="2">DUF4142 domain-containing protein</fullName>
    </submittedName>
</protein>
<dbReference type="Pfam" id="PF13628">
    <property type="entry name" value="DUF4142"/>
    <property type="match status" value="1"/>
</dbReference>
<reference evidence="2 3" key="1">
    <citation type="journal article" date="2020" name="Nature">
        <title>Bacterial chemolithoautotrophy via manganese oxidation.</title>
        <authorList>
            <person name="Yu H."/>
            <person name="Leadbetter J.R."/>
        </authorList>
    </citation>
    <scope>NUCLEOTIDE SEQUENCE [LARGE SCALE GENOMIC DNA]</scope>
    <source>
        <strain evidence="2 3">RBP-1</strain>
    </source>
</reference>
<dbReference type="InterPro" id="IPR025419">
    <property type="entry name" value="DUF4142"/>
</dbReference>
<name>A0A7X6I655_9BURK</name>